<comment type="caution">
    <text evidence="3">The sequence shown here is derived from an EMBL/GenBank/DDBJ whole genome shotgun (WGS) entry which is preliminary data.</text>
</comment>
<accession>A0A1C1C8V1</accession>
<dbReference type="VEuPathDB" id="FungiDB:CLCR_11211"/>
<keyword evidence="2" id="KW-1133">Transmembrane helix</keyword>
<gene>
    <name evidence="3" type="ORF">CLCR_11211</name>
</gene>
<feature type="transmembrane region" description="Helical" evidence="2">
    <location>
        <begin position="177"/>
        <end position="195"/>
    </location>
</feature>
<evidence type="ECO:0000313" key="3">
    <source>
        <dbReference type="EMBL" id="OCT44882.1"/>
    </source>
</evidence>
<feature type="region of interest" description="Disordered" evidence="1">
    <location>
        <begin position="63"/>
        <end position="127"/>
    </location>
</feature>
<evidence type="ECO:0000313" key="4">
    <source>
        <dbReference type="Proteomes" id="UP000094526"/>
    </source>
</evidence>
<feature type="compositionally biased region" description="Polar residues" evidence="1">
    <location>
        <begin position="63"/>
        <end position="91"/>
    </location>
</feature>
<feature type="compositionally biased region" description="Basic and acidic residues" evidence="1">
    <location>
        <begin position="1"/>
        <end position="11"/>
    </location>
</feature>
<evidence type="ECO:0000256" key="1">
    <source>
        <dbReference type="SAM" id="MobiDB-lite"/>
    </source>
</evidence>
<feature type="region of interest" description="Disordered" evidence="1">
    <location>
        <begin position="1"/>
        <end position="45"/>
    </location>
</feature>
<reference evidence="4" key="1">
    <citation type="submission" date="2015-07" db="EMBL/GenBank/DDBJ databases">
        <authorList>
            <person name="Teixeira M.M."/>
            <person name="Souza R.C."/>
            <person name="Almeida L.G."/>
            <person name="Vicente V.A."/>
            <person name="de Hoog S."/>
            <person name="Bocca A.L."/>
            <person name="de Almeida S.R."/>
            <person name="Vasconcelos A.T."/>
            <person name="Felipe M.S."/>
        </authorList>
    </citation>
    <scope>NUCLEOTIDE SEQUENCE [LARGE SCALE GENOMIC DNA]</scope>
    <source>
        <strain evidence="4">KSF</strain>
    </source>
</reference>
<protein>
    <submittedName>
        <fullName evidence="3">Uncharacterized protein</fullName>
    </submittedName>
</protein>
<proteinExistence type="predicted"/>
<keyword evidence="2" id="KW-0472">Membrane</keyword>
<name>A0A1C1C8V1_9EURO</name>
<dbReference type="Proteomes" id="UP000094526">
    <property type="component" value="Unassembled WGS sequence"/>
</dbReference>
<sequence length="355" mass="38890">MKKKDPSEKALPKTSPAPRLRVTRQSTIEHEPSQPNDVKALTSNVVSGHLAQRSSFISPSHTFESDAFQSGESGPSGSIENMSAQSASPKTYAQRRLPTRTSSTGNAKRIETDVDSRRSRQRLPSDVVEAPSEPIASALPKRQQKHTIREGCVATLRPIWRYLGFWLTAGNIAVHKLLFWYFLFALTVLSGAWTIPGKLRFLGAAIHELGAKSWQAAAETLSLMLGSIWTIIDVSGARGLLRHAAIAIDGDAHLCTTPVLPWLAVWLRVPCPEPGLRSPFFVAVNDTARDLGNWAYISEMMISHIDPFQKTAMPIQQQQKVSSSPTLTFLKEKPLSIGCRITSTALMGVAIACTK</sequence>
<keyword evidence="2" id="KW-0812">Transmembrane</keyword>
<dbReference type="AlphaFoldDB" id="A0A1C1C8V1"/>
<organism evidence="3 4">
    <name type="scientific">Cladophialophora carrionii</name>
    <dbReference type="NCBI Taxonomy" id="86049"/>
    <lineage>
        <taxon>Eukaryota</taxon>
        <taxon>Fungi</taxon>
        <taxon>Dikarya</taxon>
        <taxon>Ascomycota</taxon>
        <taxon>Pezizomycotina</taxon>
        <taxon>Eurotiomycetes</taxon>
        <taxon>Chaetothyriomycetidae</taxon>
        <taxon>Chaetothyriales</taxon>
        <taxon>Herpotrichiellaceae</taxon>
        <taxon>Cladophialophora</taxon>
    </lineage>
</organism>
<keyword evidence="4" id="KW-1185">Reference proteome</keyword>
<evidence type="ECO:0000256" key="2">
    <source>
        <dbReference type="SAM" id="Phobius"/>
    </source>
</evidence>
<feature type="compositionally biased region" description="Polar residues" evidence="1">
    <location>
        <begin position="33"/>
        <end position="45"/>
    </location>
</feature>
<feature type="compositionally biased region" description="Basic and acidic residues" evidence="1">
    <location>
        <begin position="108"/>
        <end position="118"/>
    </location>
</feature>
<dbReference type="EMBL" id="LGRB01000020">
    <property type="protein sequence ID" value="OCT44882.1"/>
    <property type="molecule type" value="Genomic_DNA"/>
</dbReference>